<dbReference type="PANTHER" id="PTHR48475:SF2">
    <property type="entry name" value="RIBONUCLEASE H"/>
    <property type="match status" value="1"/>
</dbReference>
<dbReference type="InterPro" id="IPR012337">
    <property type="entry name" value="RNaseH-like_sf"/>
</dbReference>
<name>A0AAW2RF59_SESRA</name>
<organism evidence="2">
    <name type="scientific">Sesamum radiatum</name>
    <name type="common">Black benniseed</name>
    <dbReference type="NCBI Taxonomy" id="300843"/>
    <lineage>
        <taxon>Eukaryota</taxon>
        <taxon>Viridiplantae</taxon>
        <taxon>Streptophyta</taxon>
        <taxon>Embryophyta</taxon>
        <taxon>Tracheophyta</taxon>
        <taxon>Spermatophyta</taxon>
        <taxon>Magnoliopsida</taxon>
        <taxon>eudicotyledons</taxon>
        <taxon>Gunneridae</taxon>
        <taxon>Pentapetalae</taxon>
        <taxon>asterids</taxon>
        <taxon>lamiids</taxon>
        <taxon>Lamiales</taxon>
        <taxon>Pedaliaceae</taxon>
        <taxon>Sesamum</taxon>
    </lineage>
</organism>
<dbReference type="AlphaFoldDB" id="A0AAW2RF59"/>
<reference evidence="2" key="1">
    <citation type="submission" date="2020-06" db="EMBL/GenBank/DDBJ databases">
        <authorList>
            <person name="Li T."/>
            <person name="Hu X."/>
            <person name="Zhang T."/>
            <person name="Song X."/>
            <person name="Zhang H."/>
            <person name="Dai N."/>
            <person name="Sheng W."/>
            <person name="Hou X."/>
            <person name="Wei L."/>
        </authorList>
    </citation>
    <scope>NUCLEOTIDE SEQUENCE</scope>
    <source>
        <strain evidence="2">G02</strain>
        <tissue evidence="2">Leaf</tissue>
    </source>
</reference>
<evidence type="ECO:0000259" key="1">
    <source>
        <dbReference type="PROSITE" id="PS50879"/>
    </source>
</evidence>
<reference evidence="2" key="2">
    <citation type="journal article" date="2024" name="Plant">
        <title>Genomic evolution and insights into agronomic trait innovations of Sesamum species.</title>
        <authorList>
            <person name="Miao H."/>
            <person name="Wang L."/>
            <person name="Qu L."/>
            <person name="Liu H."/>
            <person name="Sun Y."/>
            <person name="Le M."/>
            <person name="Wang Q."/>
            <person name="Wei S."/>
            <person name="Zheng Y."/>
            <person name="Lin W."/>
            <person name="Duan Y."/>
            <person name="Cao H."/>
            <person name="Xiong S."/>
            <person name="Wang X."/>
            <person name="Wei L."/>
            <person name="Li C."/>
            <person name="Ma Q."/>
            <person name="Ju M."/>
            <person name="Zhao R."/>
            <person name="Li G."/>
            <person name="Mu C."/>
            <person name="Tian Q."/>
            <person name="Mei H."/>
            <person name="Zhang T."/>
            <person name="Gao T."/>
            <person name="Zhang H."/>
        </authorList>
    </citation>
    <scope>NUCLEOTIDE SEQUENCE</scope>
    <source>
        <strain evidence="2">G02</strain>
    </source>
</reference>
<dbReference type="SUPFAM" id="SSF53098">
    <property type="entry name" value="Ribonuclease H-like"/>
    <property type="match status" value="1"/>
</dbReference>
<protein>
    <recommendedName>
        <fullName evidence="1">RNase H type-1 domain-containing protein</fullName>
    </recommendedName>
</protein>
<accession>A0AAW2RF59</accession>
<dbReference type="InterPro" id="IPR002156">
    <property type="entry name" value="RNaseH_domain"/>
</dbReference>
<dbReference type="GO" id="GO:0004523">
    <property type="term" value="F:RNA-DNA hybrid ribonuclease activity"/>
    <property type="evidence" value="ECO:0007669"/>
    <property type="project" value="InterPro"/>
</dbReference>
<dbReference type="Pfam" id="PF13456">
    <property type="entry name" value="RVT_3"/>
    <property type="match status" value="1"/>
</dbReference>
<proteinExistence type="predicted"/>
<dbReference type="PROSITE" id="PS50879">
    <property type="entry name" value="RNASE_H_1"/>
    <property type="match status" value="1"/>
</dbReference>
<evidence type="ECO:0000313" key="2">
    <source>
        <dbReference type="EMBL" id="KAL0378897.1"/>
    </source>
</evidence>
<comment type="caution">
    <text evidence="2">The sequence shown here is derived from an EMBL/GenBank/DDBJ whole genome shotgun (WGS) entry which is preliminary data.</text>
</comment>
<sequence length="160" mass="17957">MHGAELRYPEAIELSEYNISYHPRSTIKVQVLPEFVQVATFIEGSKSRWLLHVDGSSTLAGSGAGMVLTSLEGDELEYALHFDFKASNNEVEYEALTIGIKMALDAGAENLIAYTDSQLETKKMEGEYEVKEGGMKDFHQKINELTSRLKSFQLHQIPRT</sequence>
<dbReference type="InterPro" id="IPR036397">
    <property type="entry name" value="RNaseH_sf"/>
</dbReference>
<dbReference type="Gene3D" id="3.30.420.10">
    <property type="entry name" value="Ribonuclease H-like superfamily/Ribonuclease H"/>
    <property type="match status" value="1"/>
</dbReference>
<dbReference type="EMBL" id="JACGWJ010000013">
    <property type="protein sequence ID" value="KAL0378897.1"/>
    <property type="molecule type" value="Genomic_DNA"/>
</dbReference>
<dbReference type="GO" id="GO:0003676">
    <property type="term" value="F:nucleic acid binding"/>
    <property type="evidence" value="ECO:0007669"/>
    <property type="project" value="InterPro"/>
</dbReference>
<feature type="domain" description="RNase H type-1" evidence="1">
    <location>
        <begin position="45"/>
        <end position="160"/>
    </location>
</feature>
<gene>
    <name evidence="2" type="ORF">Sradi_3195200</name>
</gene>
<dbReference type="PANTHER" id="PTHR48475">
    <property type="entry name" value="RIBONUCLEASE H"/>
    <property type="match status" value="1"/>
</dbReference>
<dbReference type="CDD" id="cd09279">
    <property type="entry name" value="RNase_HI_like"/>
    <property type="match status" value="1"/>
</dbReference>